<keyword evidence="3" id="KW-1185">Reference proteome</keyword>
<proteinExistence type="predicted"/>
<organism evidence="2 3">
    <name type="scientific">Desulfosporosinus fructosivorans</name>
    <dbReference type="NCBI Taxonomy" id="2018669"/>
    <lineage>
        <taxon>Bacteria</taxon>
        <taxon>Bacillati</taxon>
        <taxon>Bacillota</taxon>
        <taxon>Clostridia</taxon>
        <taxon>Eubacteriales</taxon>
        <taxon>Desulfitobacteriaceae</taxon>
        <taxon>Desulfosporosinus</taxon>
    </lineage>
</organism>
<comment type="caution">
    <text evidence="2">The sequence shown here is derived from an EMBL/GenBank/DDBJ whole genome shotgun (WGS) entry which is preliminary data.</text>
</comment>
<feature type="transmembrane region" description="Helical" evidence="1">
    <location>
        <begin position="52"/>
        <end position="72"/>
    </location>
</feature>
<sequence length="103" mass="11260">MEIRNKQLGIGTISLALCLVGILFSISFRYVCIGDYLVDGIGLNSWSNGDSGIHYTIFYSLIFFIPSLLIGLKYKENYGSKIGRNLSAIIGLLILISLLGVVV</sequence>
<dbReference type="AlphaFoldDB" id="A0A4Z0R3A1"/>
<dbReference type="EMBL" id="SPQQ01000006">
    <property type="protein sequence ID" value="TGE37064.1"/>
    <property type="molecule type" value="Genomic_DNA"/>
</dbReference>
<gene>
    <name evidence="2" type="ORF">E4K67_18485</name>
</gene>
<evidence type="ECO:0000313" key="3">
    <source>
        <dbReference type="Proteomes" id="UP000298460"/>
    </source>
</evidence>
<keyword evidence="1" id="KW-0812">Transmembrane</keyword>
<keyword evidence="1" id="KW-1133">Transmembrane helix</keyword>
<feature type="transmembrane region" description="Helical" evidence="1">
    <location>
        <begin position="12"/>
        <end position="32"/>
    </location>
</feature>
<protein>
    <submittedName>
        <fullName evidence="2">Uncharacterized protein</fullName>
    </submittedName>
</protein>
<reference evidence="2 3" key="1">
    <citation type="submission" date="2019-03" db="EMBL/GenBank/DDBJ databases">
        <title>Draft Genome Sequence of Desulfosporosinus fructosivorans Strain 63.6F, Isolated from Marine Sediment in the Baltic Sea.</title>
        <authorList>
            <person name="Hausmann B."/>
            <person name="Vandieken V."/>
            <person name="Pjevac P."/>
            <person name="Schreck K."/>
            <person name="Herbold C.W."/>
            <person name="Loy A."/>
        </authorList>
    </citation>
    <scope>NUCLEOTIDE SEQUENCE [LARGE SCALE GENOMIC DNA]</scope>
    <source>
        <strain evidence="2 3">63.6F</strain>
    </source>
</reference>
<evidence type="ECO:0000313" key="2">
    <source>
        <dbReference type="EMBL" id="TGE37064.1"/>
    </source>
</evidence>
<evidence type="ECO:0000256" key="1">
    <source>
        <dbReference type="SAM" id="Phobius"/>
    </source>
</evidence>
<dbReference type="RefSeq" id="WP_135549330.1">
    <property type="nucleotide sequence ID" value="NZ_SPQQ01000006.1"/>
</dbReference>
<accession>A0A4Z0R3A1</accession>
<dbReference type="Proteomes" id="UP000298460">
    <property type="component" value="Unassembled WGS sequence"/>
</dbReference>
<feature type="transmembrane region" description="Helical" evidence="1">
    <location>
        <begin position="84"/>
        <end position="102"/>
    </location>
</feature>
<keyword evidence="1" id="KW-0472">Membrane</keyword>
<dbReference type="OrthoDB" id="2936579at2"/>
<name>A0A4Z0R3A1_9FIRM</name>